<dbReference type="PROSITE" id="PS00211">
    <property type="entry name" value="ABC_TRANSPORTER_1"/>
    <property type="match status" value="2"/>
</dbReference>
<keyword evidence="4" id="KW-0813">Transport</keyword>
<evidence type="ECO:0000256" key="10">
    <source>
        <dbReference type="ARBA" id="ARBA00023136"/>
    </source>
</evidence>
<comment type="subcellular location">
    <subcellularLocation>
        <location evidence="1">Membrane</location>
        <topology evidence="1">Multi-pass membrane protein</topology>
    </subcellularLocation>
</comment>
<feature type="transmembrane region" description="Helical" evidence="11">
    <location>
        <begin position="207"/>
        <end position="224"/>
    </location>
</feature>
<evidence type="ECO:0000313" key="15">
    <source>
        <dbReference type="Proteomes" id="UP000068243"/>
    </source>
</evidence>
<feature type="transmembrane region" description="Helical" evidence="11">
    <location>
        <begin position="341"/>
        <end position="362"/>
    </location>
</feature>
<dbReference type="VEuPathDB" id="FungiDB:M747DRAFT_353604"/>
<feature type="transmembrane region" description="Helical" evidence="11">
    <location>
        <begin position="933"/>
        <end position="958"/>
    </location>
</feature>
<dbReference type="Pfam" id="PF00664">
    <property type="entry name" value="ABC_membrane"/>
    <property type="match status" value="2"/>
</dbReference>
<keyword evidence="9 11" id="KW-1133">Transmembrane helix</keyword>
<name>A0A100IIA7_ASPNG</name>
<dbReference type="SUPFAM" id="SSF90123">
    <property type="entry name" value="ABC transporter transmembrane region"/>
    <property type="match status" value="2"/>
</dbReference>
<feature type="transmembrane region" description="Helical" evidence="11">
    <location>
        <begin position="835"/>
        <end position="857"/>
    </location>
</feature>
<evidence type="ECO:0000313" key="14">
    <source>
        <dbReference type="EMBL" id="GAQ41773.1"/>
    </source>
</evidence>
<dbReference type="SMART" id="SM00382">
    <property type="entry name" value="AAA"/>
    <property type="match status" value="2"/>
</dbReference>
<dbReference type="CDD" id="cd18577">
    <property type="entry name" value="ABC_6TM_Pgp_ABCB1_D1_like"/>
    <property type="match status" value="1"/>
</dbReference>
<evidence type="ECO:0000256" key="4">
    <source>
        <dbReference type="ARBA" id="ARBA00022448"/>
    </source>
</evidence>
<protein>
    <submittedName>
        <fullName evidence="14">ATP-binding cassette transporter</fullName>
    </submittedName>
</protein>
<evidence type="ECO:0000256" key="2">
    <source>
        <dbReference type="ARBA" id="ARBA00005580"/>
    </source>
</evidence>
<dbReference type="VEuPathDB" id="FungiDB:ATCC64974_102170"/>
<feature type="domain" description="ABC transporter" evidence="12">
    <location>
        <begin position="399"/>
        <end position="644"/>
    </location>
</feature>
<dbReference type="CDD" id="cd03249">
    <property type="entry name" value="ABC_MTABC3_MDL1_MDL2"/>
    <property type="match status" value="1"/>
</dbReference>
<evidence type="ECO:0000259" key="12">
    <source>
        <dbReference type="PROSITE" id="PS50893"/>
    </source>
</evidence>
<dbReference type="OrthoDB" id="6500128at2759"/>
<dbReference type="InterPro" id="IPR036640">
    <property type="entry name" value="ABC1_TM_sf"/>
</dbReference>
<evidence type="ECO:0000256" key="6">
    <source>
        <dbReference type="ARBA" id="ARBA00022737"/>
    </source>
</evidence>
<feature type="transmembrane region" description="Helical" evidence="11">
    <location>
        <begin position="50"/>
        <end position="74"/>
    </location>
</feature>
<keyword evidence="8 14" id="KW-0067">ATP-binding</keyword>
<accession>A0A100IIA7</accession>
<feature type="transmembrane region" description="Helical" evidence="11">
    <location>
        <begin position="278"/>
        <end position="305"/>
    </location>
</feature>
<evidence type="ECO:0000256" key="11">
    <source>
        <dbReference type="SAM" id="Phobius"/>
    </source>
</evidence>
<evidence type="ECO:0000256" key="1">
    <source>
        <dbReference type="ARBA" id="ARBA00004141"/>
    </source>
</evidence>
<dbReference type="Pfam" id="PF00005">
    <property type="entry name" value="ABC_tran"/>
    <property type="match status" value="2"/>
</dbReference>
<dbReference type="GO" id="GO:0005524">
    <property type="term" value="F:ATP binding"/>
    <property type="evidence" value="ECO:0007669"/>
    <property type="project" value="UniProtKB-KW"/>
</dbReference>
<dbReference type="GO" id="GO:0090374">
    <property type="term" value="P:oligopeptide export from mitochondrion"/>
    <property type="evidence" value="ECO:0007669"/>
    <property type="project" value="TreeGrafter"/>
</dbReference>
<evidence type="ECO:0000256" key="3">
    <source>
        <dbReference type="ARBA" id="ARBA00007577"/>
    </source>
</evidence>
<dbReference type="FunFam" id="3.40.50.300:FF:000218">
    <property type="entry name" value="Multidrug ABC transporter ATP-binding protein"/>
    <property type="match status" value="1"/>
</dbReference>
<keyword evidence="6" id="KW-0677">Repeat</keyword>
<comment type="caution">
    <text evidence="14">The sequence shown here is derived from an EMBL/GenBank/DDBJ whole genome shotgun (WGS) entry which is preliminary data.</text>
</comment>
<feature type="transmembrane region" description="Helical" evidence="11">
    <location>
        <begin position="754"/>
        <end position="774"/>
    </location>
</feature>
<keyword evidence="5 11" id="KW-0812">Transmembrane</keyword>
<evidence type="ECO:0000256" key="8">
    <source>
        <dbReference type="ARBA" id="ARBA00022840"/>
    </source>
</evidence>
<dbReference type="VEuPathDB" id="FungiDB:ASPNIDRAFT2_1155181"/>
<dbReference type="FunFam" id="3.40.50.300:FF:000913">
    <property type="entry name" value="ABC multidrug transporter SitT"/>
    <property type="match status" value="1"/>
</dbReference>
<keyword evidence="10 11" id="KW-0472">Membrane</keyword>
<dbReference type="InterPro" id="IPR003439">
    <property type="entry name" value="ABC_transporter-like_ATP-bd"/>
</dbReference>
<dbReference type="PROSITE" id="PS50893">
    <property type="entry name" value="ABC_TRANSPORTER_2"/>
    <property type="match status" value="2"/>
</dbReference>
<evidence type="ECO:0000256" key="5">
    <source>
        <dbReference type="ARBA" id="ARBA00022692"/>
    </source>
</evidence>
<dbReference type="SUPFAM" id="SSF52540">
    <property type="entry name" value="P-loop containing nucleoside triphosphate hydrolases"/>
    <property type="match status" value="2"/>
</dbReference>
<reference evidence="15" key="1">
    <citation type="journal article" date="2016" name="Genome Announc.">
        <title>Draft genome sequence of Aspergillus niger strain An76.</title>
        <authorList>
            <person name="Gong W."/>
            <person name="Cheng Z."/>
            <person name="Zhang H."/>
            <person name="Liu L."/>
            <person name="Gao P."/>
            <person name="Wang L."/>
        </authorList>
    </citation>
    <scope>NUCLEOTIDE SEQUENCE [LARGE SCALE GENOMIC DNA]</scope>
    <source>
        <strain evidence="15">An76</strain>
    </source>
</reference>
<dbReference type="PANTHER" id="PTHR43394">
    <property type="entry name" value="ATP-DEPENDENT PERMEASE MDL1, MITOCHONDRIAL"/>
    <property type="match status" value="1"/>
</dbReference>
<comment type="similarity">
    <text evidence="3">Belongs to the ABC transporter superfamily. ABCB family. Multidrug resistance exporter (TC 3.A.1.201) subfamily.</text>
</comment>
<feature type="transmembrane region" description="Helical" evidence="11">
    <location>
        <begin position="863"/>
        <end position="881"/>
    </location>
</feature>
<dbReference type="Proteomes" id="UP000068243">
    <property type="component" value="Unassembled WGS sequence"/>
</dbReference>
<dbReference type="InterPro" id="IPR011527">
    <property type="entry name" value="ABC1_TM_dom"/>
</dbReference>
<feature type="domain" description="ABC transmembrane type-1" evidence="13">
    <location>
        <begin position="54"/>
        <end position="301"/>
    </location>
</feature>
<dbReference type="GO" id="GO:0016887">
    <property type="term" value="F:ATP hydrolysis activity"/>
    <property type="evidence" value="ECO:0007669"/>
    <property type="project" value="InterPro"/>
</dbReference>
<comment type="similarity">
    <text evidence="2">Belongs to the ABC transporter superfamily. ABCB family. Mitochondrial peptide exporter (TC 3.A.1.212) subfamily.</text>
</comment>
<dbReference type="PANTHER" id="PTHR43394:SF11">
    <property type="entry name" value="ATP-BINDING CASSETTE TRANSPORTER"/>
    <property type="match status" value="1"/>
</dbReference>
<dbReference type="InterPro" id="IPR027417">
    <property type="entry name" value="P-loop_NTPase"/>
</dbReference>
<dbReference type="InterPro" id="IPR003593">
    <property type="entry name" value="AAA+_ATPase"/>
</dbReference>
<dbReference type="EMBL" id="BCMY01000006">
    <property type="protein sequence ID" value="GAQ41773.1"/>
    <property type="molecule type" value="Genomic_DNA"/>
</dbReference>
<feature type="domain" description="ABC transporter" evidence="12">
    <location>
        <begin position="1040"/>
        <end position="1274"/>
    </location>
</feature>
<evidence type="ECO:0000259" key="13">
    <source>
        <dbReference type="PROSITE" id="PS50929"/>
    </source>
</evidence>
<feature type="transmembrane region" description="Helical" evidence="11">
    <location>
        <begin position="175"/>
        <end position="195"/>
    </location>
</feature>
<dbReference type="PROSITE" id="PS50929">
    <property type="entry name" value="ABC_TM1F"/>
    <property type="match status" value="2"/>
</dbReference>
<feature type="transmembrane region" description="Helical" evidence="11">
    <location>
        <begin position="711"/>
        <end position="734"/>
    </location>
</feature>
<dbReference type="Gene3D" id="3.40.50.300">
    <property type="entry name" value="P-loop containing nucleotide triphosphate hydrolases"/>
    <property type="match status" value="2"/>
</dbReference>
<dbReference type="GO" id="GO:0015421">
    <property type="term" value="F:ABC-type oligopeptide transporter activity"/>
    <property type="evidence" value="ECO:0007669"/>
    <property type="project" value="TreeGrafter"/>
</dbReference>
<evidence type="ECO:0000256" key="7">
    <source>
        <dbReference type="ARBA" id="ARBA00022741"/>
    </source>
</evidence>
<dbReference type="InterPro" id="IPR017871">
    <property type="entry name" value="ABC_transporter-like_CS"/>
</dbReference>
<dbReference type="OMA" id="CIFGWKL"/>
<dbReference type="CDD" id="cd18578">
    <property type="entry name" value="ABC_6TM_Pgp_ABCB1_D2_like"/>
    <property type="match status" value="1"/>
</dbReference>
<gene>
    <name evidence="14" type="ORF">ABL_04434</name>
</gene>
<feature type="transmembrane region" description="Helical" evidence="11">
    <location>
        <begin position="99"/>
        <end position="125"/>
    </location>
</feature>
<organism evidence="14 15">
    <name type="scientific">Aspergillus niger</name>
    <dbReference type="NCBI Taxonomy" id="5061"/>
    <lineage>
        <taxon>Eukaryota</taxon>
        <taxon>Fungi</taxon>
        <taxon>Dikarya</taxon>
        <taxon>Ascomycota</taxon>
        <taxon>Pezizomycotina</taxon>
        <taxon>Eurotiomycetes</taxon>
        <taxon>Eurotiomycetidae</taxon>
        <taxon>Eurotiales</taxon>
        <taxon>Aspergillaceae</taxon>
        <taxon>Aspergillus</taxon>
        <taxon>Aspergillus subgen. Circumdati</taxon>
    </lineage>
</organism>
<dbReference type="VEuPathDB" id="FungiDB:An08g05360"/>
<dbReference type="InterPro" id="IPR039421">
    <property type="entry name" value="Type_1_exporter"/>
</dbReference>
<feature type="domain" description="ABC transmembrane type-1" evidence="13">
    <location>
        <begin position="715"/>
        <end position="1000"/>
    </location>
</feature>
<keyword evidence="7" id="KW-0547">Nucleotide-binding</keyword>
<dbReference type="Gene3D" id="1.20.1560.10">
    <property type="entry name" value="ABC transporter type 1, transmembrane domain"/>
    <property type="match status" value="2"/>
</dbReference>
<evidence type="ECO:0000256" key="9">
    <source>
        <dbReference type="ARBA" id="ARBA00022989"/>
    </source>
</evidence>
<proteinExistence type="inferred from homology"/>
<sequence>MSNQGIPLKVIQPTADTTHTTEISIQSQIHIEQSTANILTIYRSANASQLCLLFLSACCAIAAGAAMPLVTVVYGNFAREFITGDSNTPDEIRDRVQHLALYLVYIAIGSLVTTAISMFGFNIIGEKLSRKLQQKYLASALRQNMAYFDVVGVGELTSHMDQDMKLIQAGISQKVGELLSGLSGFVVAAVCAFVQNARFAGIMLSQPFALLTIIGVMGGFLSVTQRMGLAQYVRADNLAQEVLSAMRSVIAYRSQERYGKRYYEALRRPAQLDFRERFIFGMLVAGSFMLLHWANGLGVCILSPYDFLRQPDEYLLTIAKFWQANHLLRQGRCTIPEVLTIMYAMAVAGGMLSQALPAIVNITQANAAASRVFSVIERKSPIDPSACTGVMHSGVRGEISFEGVHFTYPSRPEGEVLKDVNFVVPAGHTVAFVGPSGSGKSTVFALLERLYHPHSGRIMLDGEPIDAMNVSWLRSQIGYVGQDVTLFRASILDNIAYGLPEAAAEDMDANAIRKLVIEAAKVAQIHDFVASLPEEYNTIVGAHGSNLSGGQKQRLAIARAIISQPAILLLDEATAALDSRCEKAVQEALDNAASGRTTLIIAHRLSTVQNADKIIVMKDGQILGQGSHSELLSTSAMYRELVRYQALETPHRSEDDRLISQRPHSLGAHDEYSKDTLVNFDMVDIPDDGPLAVRSFSSSARRIWSFNRPELPYTVAGVSFSVLAGITYPVQAIFFGNGIMSMINPNLSTGGHNVQFWASMYLTLGIIAFVVYTVRGYCFAVSASQLVLRARSQLFKHLIVNDLSFFQDKDNSIGALVSFLSSGPRQITGISGTSLGLVAESIVMLATGITIGCSFGWKLGLAATATVPLVVFSSFMQYHAVAQVQKHITRDTGAVAIAHEALSAIKTVTVLGLQRTISASFESESRRDSQGKYWFMFAATYACTTSLRVMSIAFVFWYGGTHLIATGEYTVQQFFICFAATMWGSQSASVLLAHAPDIVGSKAAAARLEKLMQAGISSAAYRKLNNGNADVPSITANVSLRRVNFKYPSHQSRIALNDVSLDVPAGAFIALVGATGSGKSSVINLLERFYPSESGAIALDDMSIEHYDLDSYRGYLALVDQNPCLIGEDLRDCLQSGELVVSDAEILAALKDVGLADFVLSLPQGLSTPIMANGSTLSGGQRQRMAIAKALLCRPKILLLDEATSALDSASEELVQRTIQRVMKGRTVIAIAHRLKTIVDADEILVFKHGQIVERGSHKKLMQLGGEYWQMARLQSLMGEA</sequence>
<dbReference type="GO" id="GO:0005743">
    <property type="term" value="C:mitochondrial inner membrane"/>
    <property type="evidence" value="ECO:0007669"/>
    <property type="project" value="TreeGrafter"/>
</dbReference>